<dbReference type="GO" id="GO:0016020">
    <property type="term" value="C:membrane"/>
    <property type="evidence" value="ECO:0007669"/>
    <property type="project" value="UniProtKB-SubCell"/>
</dbReference>
<evidence type="ECO:0000256" key="5">
    <source>
        <dbReference type="ARBA" id="ARBA00023136"/>
    </source>
</evidence>
<dbReference type="SUPFAM" id="SSF103473">
    <property type="entry name" value="MFS general substrate transporter"/>
    <property type="match status" value="1"/>
</dbReference>
<evidence type="ECO:0008006" key="9">
    <source>
        <dbReference type="Google" id="ProtNLM"/>
    </source>
</evidence>
<evidence type="ECO:0000256" key="7">
    <source>
        <dbReference type="SAM" id="Phobius"/>
    </source>
</evidence>
<evidence type="ECO:0000256" key="2">
    <source>
        <dbReference type="ARBA" id="ARBA00022448"/>
    </source>
</evidence>
<organism evidence="8">
    <name type="scientific">Lichtheimia ramosa</name>
    <dbReference type="NCBI Taxonomy" id="688394"/>
    <lineage>
        <taxon>Eukaryota</taxon>
        <taxon>Fungi</taxon>
        <taxon>Fungi incertae sedis</taxon>
        <taxon>Mucoromycota</taxon>
        <taxon>Mucoromycotina</taxon>
        <taxon>Mucoromycetes</taxon>
        <taxon>Mucorales</taxon>
        <taxon>Lichtheimiaceae</taxon>
        <taxon>Lichtheimia</taxon>
    </lineage>
</organism>
<dbReference type="EMBL" id="LK023346">
    <property type="protein sequence ID" value="CDS11675.1"/>
    <property type="molecule type" value="Genomic_DNA"/>
</dbReference>
<keyword evidence="2" id="KW-0813">Transport</keyword>
<proteinExistence type="predicted"/>
<protein>
    <recommendedName>
        <fullName evidence="9">Major facilitator superfamily (MFS) profile domain-containing protein</fullName>
    </recommendedName>
</protein>
<keyword evidence="4 7" id="KW-1133">Transmembrane helix</keyword>
<comment type="subcellular location">
    <subcellularLocation>
        <location evidence="1">Membrane</location>
        <topology evidence="1">Multi-pass membrane protein</topology>
    </subcellularLocation>
</comment>
<evidence type="ECO:0000256" key="6">
    <source>
        <dbReference type="SAM" id="MobiDB-lite"/>
    </source>
</evidence>
<keyword evidence="3 7" id="KW-0812">Transmembrane</keyword>
<evidence type="ECO:0000256" key="4">
    <source>
        <dbReference type="ARBA" id="ARBA00022989"/>
    </source>
</evidence>
<evidence type="ECO:0000256" key="3">
    <source>
        <dbReference type="ARBA" id="ARBA00022692"/>
    </source>
</evidence>
<dbReference type="PANTHER" id="PTHR43791:SF36">
    <property type="entry name" value="TRANSPORTER, PUTATIVE (AFU_ORTHOLOGUE AFUA_6G08340)-RELATED"/>
    <property type="match status" value="1"/>
</dbReference>
<reference evidence="8" key="1">
    <citation type="journal article" date="2014" name="Genome Announc.">
        <title>De novo whole-genome sequence and genome annotation of Lichtheimia ramosa.</title>
        <authorList>
            <person name="Linde J."/>
            <person name="Schwartze V."/>
            <person name="Binder U."/>
            <person name="Lass-Florl C."/>
            <person name="Voigt K."/>
            <person name="Horn F."/>
        </authorList>
    </citation>
    <scope>NUCLEOTIDE SEQUENCE</scope>
    <source>
        <strain evidence="8">JMRC FSU:6197</strain>
    </source>
</reference>
<name>A0A077WWL6_9FUNG</name>
<feature type="transmembrane region" description="Helical" evidence="7">
    <location>
        <begin position="90"/>
        <end position="109"/>
    </location>
</feature>
<feature type="transmembrane region" description="Helical" evidence="7">
    <location>
        <begin position="50"/>
        <end position="70"/>
    </location>
</feature>
<evidence type="ECO:0000256" key="1">
    <source>
        <dbReference type="ARBA" id="ARBA00004141"/>
    </source>
</evidence>
<sequence>MTTPQHKNDSEEKHIVYTEDASQSPHSLSSGDQEKQQPGKVIKSPAERAYLRKLNITVLPLMMAIIFVQFCDKAALSVGPVLGLNHDLGLTGTEFSVLGAVFYAGFFVFQASQKLV</sequence>
<dbReference type="OrthoDB" id="6730379at2759"/>
<feature type="region of interest" description="Disordered" evidence="6">
    <location>
        <begin position="1"/>
        <end position="42"/>
    </location>
</feature>
<accession>A0A077WWL6</accession>
<dbReference type="GO" id="GO:0022857">
    <property type="term" value="F:transmembrane transporter activity"/>
    <property type="evidence" value="ECO:0007669"/>
    <property type="project" value="TreeGrafter"/>
</dbReference>
<gene>
    <name evidence="8" type="ORF">LRAMOSA03938</name>
</gene>
<keyword evidence="5 7" id="KW-0472">Membrane</keyword>
<dbReference type="InterPro" id="IPR036259">
    <property type="entry name" value="MFS_trans_sf"/>
</dbReference>
<evidence type="ECO:0000313" key="8">
    <source>
        <dbReference type="EMBL" id="CDS11675.1"/>
    </source>
</evidence>
<dbReference type="AlphaFoldDB" id="A0A077WWL6"/>
<feature type="compositionally biased region" description="Basic and acidic residues" evidence="6">
    <location>
        <begin position="1"/>
        <end position="17"/>
    </location>
</feature>
<feature type="compositionally biased region" description="Polar residues" evidence="6">
    <location>
        <begin position="20"/>
        <end position="31"/>
    </location>
</feature>
<dbReference type="PANTHER" id="PTHR43791">
    <property type="entry name" value="PERMEASE-RELATED"/>
    <property type="match status" value="1"/>
</dbReference>